<comment type="caution">
    <text evidence="6">The sequence shown here is derived from an EMBL/GenBank/DDBJ whole genome shotgun (WGS) entry which is preliminary data.</text>
</comment>
<dbReference type="InterPro" id="IPR050389">
    <property type="entry name" value="LysR-type_TF"/>
</dbReference>
<dbReference type="Gene3D" id="1.10.10.10">
    <property type="entry name" value="Winged helix-like DNA-binding domain superfamily/Winged helix DNA-binding domain"/>
    <property type="match status" value="1"/>
</dbReference>
<evidence type="ECO:0000256" key="3">
    <source>
        <dbReference type="ARBA" id="ARBA00023125"/>
    </source>
</evidence>
<dbReference type="InterPro" id="IPR000847">
    <property type="entry name" value="LysR_HTH_N"/>
</dbReference>
<dbReference type="Gene3D" id="3.40.190.10">
    <property type="entry name" value="Periplasmic binding protein-like II"/>
    <property type="match status" value="2"/>
</dbReference>
<proteinExistence type="inferred from homology"/>
<dbReference type="PANTHER" id="PTHR30118:SF7">
    <property type="entry name" value="TRANSCRIPTIONAL REGULATOR LYSR FAMILY"/>
    <property type="match status" value="1"/>
</dbReference>
<name>A0A1E3UUJ8_9GAMM</name>
<sequence length="320" mass="36612">MKIDNLNYLQLRVLLSVYKHGQGNIAATELGLSNCNVTRTLNALRDIFMDSLFIRKSHGLIPTKKLEELIPHAKYLVEQYQLLERQHSVFTPSESGGHFVIRAYDEFVYAVHKVIANYIQPEAPNLRFDVRSLSHDCNNELITGDIDFVVVYEGFDDSRLNNEIFSETGDIYILANHNHPILEGEMSLEQLSNYPLLEIDNYNDLSCPLLVNLCRDNGLQMDVAGYTDSVATAMQMLAQSNSITLSCNQFTRQFVDMIPSVNYRRLTDEMINDIKEIRSEQRAVGNYILYGNINNSPAFNWVKSKLVYGLEREWRLASAN</sequence>
<dbReference type="Pfam" id="PF03466">
    <property type="entry name" value="LysR_substrate"/>
    <property type="match status" value="1"/>
</dbReference>
<organism evidence="6 7">
    <name type="scientific">Shewanella xiamenensis</name>
    <dbReference type="NCBI Taxonomy" id="332186"/>
    <lineage>
        <taxon>Bacteria</taxon>
        <taxon>Pseudomonadati</taxon>
        <taxon>Pseudomonadota</taxon>
        <taxon>Gammaproteobacteria</taxon>
        <taxon>Alteromonadales</taxon>
        <taxon>Shewanellaceae</taxon>
        <taxon>Shewanella</taxon>
    </lineage>
</organism>
<dbReference type="InterPro" id="IPR036390">
    <property type="entry name" value="WH_DNA-bd_sf"/>
</dbReference>
<protein>
    <submittedName>
        <fullName evidence="6">LysR family transcriptional regulator</fullName>
    </submittedName>
</protein>
<reference evidence="6" key="1">
    <citation type="submission" date="2023-05" db="EMBL/GenBank/DDBJ databases">
        <title>Colonisation of extended spectrum b-lactamase- and carbapenemase-producing bacteria on hospital surfaces from low- and middle-income countries.</title>
        <authorList>
            <person name="Nieto-Rosado M."/>
            <person name="Sands K."/>
            <person name="Iregbu K."/>
            <person name="Zahra R."/>
            <person name="Mazarati J.B."/>
            <person name="Mehtar S."/>
            <person name="Barnards-Group B."/>
            <person name="Walsh T.R."/>
        </authorList>
    </citation>
    <scope>NUCLEOTIDE SEQUENCE</scope>
    <source>
        <strain evidence="6">PP-E493</strain>
    </source>
</reference>
<evidence type="ECO:0000256" key="2">
    <source>
        <dbReference type="ARBA" id="ARBA00023015"/>
    </source>
</evidence>
<evidence type="ECO:0000256" key="1">
    <source>
        <dbReference type="ARBA" id="ARBA00009437"/>
    </source>
</evidence>
<feature type="domain" description="HTH lysR-type" evidence="5">
    <location>
        <begin position="6"/>
        <end position="63"/>
    </location>
</feature>
<evidence type="ECO:0000313" key="7">
    <source>
        <dbReference type="Proteomes" id="UP001187859"/>
    </source>
</evidence>
<comment type="similarity">
    <text evidence="1">Belongs to the LysR transcriptional regulatory family.</text>
</comment>
<dbReference type="PROSITE" id="PS50931">
    <property type="entry name" value="HTH_LYSR"/>
    <property type="match status" value="1"/>
</dbReference>
<dbReference type="InterPro" id="IPR005119">
    <property type="entry name" value="LysR_subst-bd"/>
</dbReference>
<dbReference type="EMBL" id="JASGOQ010000001">
    <property type="protein sequence ID" value="MDV5392630.1"/>
    <property type="molecule type" value="Genomic_DNA"/>
</dbReference>
<dbReference type="RefSeq" id="WP_037429252.1">
    <property type="nucleotide sequence ID" value="NZ_AP026732.1"/>
</dbReference>
<keyword evidence="4" id="KW-0804">Transcription</keyword>
<dbReference type="GO" id="GO:0003700">
    <property type="term" value="F:DNA-binding transcription factor activity"/>
    <property type="evidence" value="ECO:0007669"/>
    <property type="project" value="InterPro"/>
</dbReference>
<dbReference type="Pfam" id="PF00126">
    <property type="entry name" value="HTH_1"/>
    <property type="match status" value="1"/>
</dbReference>
<accession>A0A1E3UUJ8</accession>
<evidence type="ECO:0000313" key="6">
    <source>
        <dbReference type="EMBL" id="MDV5392630.1"/>
    </source>
</evidence>
<evidence type="ECO:0000256" key="4">
    <source>
        <dbReference type="ARBA" id="ARBA00023163"/>
    </source>
</evidence>
<dbReference type="AlphaFoldDB" id="A0A1E3UUJ8"/>
<gene>
    <name evidence="6" type="ORF">QM089_20775</name>
</gene>
<dbReference type="PANTHER" id="PTHR30118">
    <property type="entry name" value="HTH-TYPE TRANSCRIPTIONAL REGULATOR LEUO-RELATED"/>
    <property type="match status" value="1"/>
</dbReference>
<dbReference type="InterPro" id="IPR036388">
    <property type="entry name" value="WH-like_DNA-bd_sf"/>
</dbReference>
<dbReference type="OrthoDB" id="5870493at2"/>
<dbReference type="GO" id="GO:0003677">
    <property type="term" value="F:DNA binding"/>
    <property type="evidence" value="ECO:0007669"/>
    <property type="project" value="UniProtKB-KW"/>
</dbReference>
<keyword evidence="3" id="KW-0238">DNA-binding</keyword>
<dbReference type="SUPFAM" id="SSF46785">
    <property type="entry name" value="Winged helix' DNA-binding domain"/>
    <property type="match status" value="1"/>
</dbReference>
<dbReference type="Proteomes" id="UP001187859">
    <property type="component" value="Unassembled WGS sequence"/>
</dbReference>
<dbReference type="SUPFAM" id="SSF53850">
    <property type="entry name" value="Periplasmic binding protein-like II"/>
    <property type="match status" value="1"/>
</dbReference>
<keyword evidence="2" id="KW-0805">Transcription regulation</keyword>
<evidence type="ECO:0000259" key="5">
    <source>
        <dbReference type="PROSITE" id="PS50931"/>
    </source>
</evidence>